<reference evidence="2 3" key="1">
    <citation type="submission" date="2013-07" db="EMBL/GenBank/DDBJ databases">
        <title>Comparative Genomic and Metabolomic Analysis of Twelve Strains of Pseudoalteromonas luteoviolacea.</title>
        <authorList>
            <person name="Vynne N.G."/>
            <person name="Mansson M."/>
            <person name="Gram L."/>
        </authorList>
    </citation>
    <scope>NUCLEOTIDE SEQUENCE [LARGE SCALE GENOMIC DNA]</scope>
    <source>
        <strain evidence="2 3">CPMOR-1</strain>
    </source>
</reference>
<accession>A0A167L3G3</accession>
<feature type="transmembrane region" description="Helical" evidence="1">
    <location>
        <begin position="103"/>
        <end position="124"/>
    </location>
</feature>
<dbReference type="Proteomes" id="UP000076486">
    <property type="component" value="Unassembled WGS sequence"/>
</dbReference>
<evidence type="ECO:0000313" key="2">
    <source>
        <dbReference type="EMBL" id="KZN63746.1"/>
    </source>
</evidence>
<proteinExistence type="predicted"/>
<organism evidence="2 3">
    <name type="scientific">Pseudoalteromonas luteoviolacea CPMOR-1</name>
    <dbReference type="NCBI Taxonomy" id="1365248"/>
    <lineage>
        <taxon>Bacteria</taxon>
        <taxon>Pseudomonadati</taxon>
        <taxon>Pseudomonadota</taxon>
        <taxon>Gammaproteobacteria</taxon>
        <taxon>Alteromonadales</taxon>
        <taxon>Pseudoalteromonadaceae</taxon>
        <taxon>Pseudoalteromonas</taxon>
    </lineage>
</organism>
<name>A0A167L3G3_9GAMM</name>
<dbReference type="RefSeq" id="WP_063367868.1">
    <property type="nucleotide sequence ID" value="NZ_AUYC01000026.1"/>
</dbReference>
<keyword evidence="1" id="KW-0812">Transmembrane</keyword>
<dbReference type="Pfam" id="PF20358">
    <property type="entry name" value="DUF6653"/>
    <property type="match status" value="1"/>
</dbReference>
<dbReference type="InterPro" id="IPR046595">
    <property type="entry name" value="DUF6653"/>
</dbReference>
<sequence length="165" mass="19405">MRFESLAAKYLSMNEDVWQRHANPWSVWTRYTCLPLLIACIWWRDIFGIWFWPVLVALIGWIWINPRCFKKPAQTDSWASQSVLGERILIYQRERVPVHHFKTLDVISALLCVFTAMCVAGLFFHEAISTCCGAIGLILAKTWFLDRMVWIYQEAHRQQGTNQCH</sequence>
<keyword evidence="1" id="KW-1133">Transmembrane helix</keyword>
<protein>
    <submittedName>
        <fullName evidence="2">Uncharacterized protein</fullName>
    </submittedName>
</protein>
<dbReference type="EMBL" id="AUYC01000026">
    <property type="protein sequence ID" value="KZN63746.1"/>
    <property type="molecule type" value="Genomic_DNA"/>
</dbReference>
<dbReference type="AlphaFoldDB" id="A0A167L3G3"/>
<dbReference type="PATRIC" id="fig|1365248.3.peg.2196"/>
<gene>
    <name evidence="2" type="ORF">N473_16405</name>
</gene>
<feature type="transmembrane region" description="Helical" evidence="1">
    <location>
        <begin position="46"/>
        <end position="64"/>
    </location>
</feature>
<keyword evidence="1" id="KW-0472">Membrane</keyword>
<comment type="caution">
    <text evidence="2">The sequence shown here is derived from an EMBL/GenBank/DDBJ whole genome shotgun (WGS) entry which is preliminary data.</text>
</comment>
<evidence type="ECO:0000313" key="3">
    <source>
        <dbReference type="Proteomes" id="UP000076486"/>
    </source>
</evidence>
<evidence type="ECO:0000256" key="1">
    <source>
        <dbReference type="SAM" id="Phobius"/>
    </source>
</evidence>